<dbReference type="InterPro" id="IPR050325">
    <property type="entry name" value="Prot/Nucl_acid_deglycase"/>
</dbReference>
<accession>A0A5K7S5F6</accession>
<evidence type="ECO:0000313" key="3">
    <source>
        <dbReference type="Proteomes" id="UP001193389"/>
    </source>
</evidence>
<evidence type="ECO:0000259" key="1">
    <source>
        <dbReference type="Pfam" id="PF01965"/>
    </source>
</evidence>
<dbReference type="GO" id="GO:0005737">
    <property type="term" value="C:cytoplasm"/>
    <property type="evidence" value="ECO:0007669"/>
    <property type="project" value="TreeGrafter"/>
</dbReference>
<protein>
    <submittedName>
        <fullName evidence="2">DJ-1/YajL/PfpI superfamily, includes chaperone protein YajL, parkinsonism-associated protein DJ-1, peptidases PfpI, Hsp31</fullName>
    </submittedName>
</protein>
<dbReference type="PANTHER" id="PTHR48094">
    <property type="entry name" value="PROTEIN/NUCLEIC ACID DEGLYCASE DJ-1-RELATED"/>
    <property type="match status" value="1"/>
</dbReference>
<dbReference type="PANTHER" id="PTHR48094:SF12">
    <property type="entry name" value="PARKINSON DISEASE PROTEIN 7 HOMOLOG"/>
    <property type="match status" value="1"/>
</dbReference>
<proteinExistence type="predicted"/>
<reference evidence="2" key="1">
    <citation type="journal article" date="2020" name="Int. J. Syst. Evol. Microbiol.">
        <title>Aquipluma nitroreducens gen. nov. sp. nov., a novel facultatively anaerobic bacterium isolated from a freshwater lake.</title>
        <authorList>
            <person name="Watanabe M."/>
            <person name="Kojima H."/>
            <person name="Fukui M."/>
        </authorList>
    </citation>
    <scope>NUCLEOTIDE SEQUENCE</scope>
    <source>
        <strain evidence="2">MeG22</strain>
    </source>
</reference>
<dbReference type="InterPro" id="IPR006287">
    <property type="entry name" value="DJ-1"/>
</dbReference>
<name>A0A5K7S5F6_9BACT</name>
<dbReference type="RefSeq" id="WP_318349829.1">
    <property type="nucleotide sequence ID" value="NZ_AP018694.1"/>
</dbReference>
<evidence type="ECO:0000313" key="2">
    <source>
        <dbReference type="EMBL" id="BBE16788.1"/>
    </source>
</evidence>
<keyword evidence="3" id="KW-1185">Reference proteome</keyword>
<dbReference type="Proteomes" id="UP001193389">
    <property type="component" value="Chromosome"/>
</dbReference>
<dbReference type="EMBL" id="AP018694">
    <property type="protein sequence ID" value="BBE16788.1"/>
    <property type="molecule type" value="Genomic_DNA"/>
</dbReference>
<organism evidence="2 3">
    <name type="scientific">Aquipluma nitroreducens</name>
    <dbReference type="NCBI Taxonomy" id="2010828"/>
    <lineage>
        <taxon>Bacteria</taxon>
        <taxon>Pseudomonadati</taxon>
        <taxon>Bacteroidota</taxon>
        <taxon>Bacteroidia</taxon>
        <taxon>Marinilabiliales</taxon>
        <taxon>Prolixibacteraceae</taxon>
        <taxon>Aquipluma</taxon>
    </lineage>
</organism>
<dbReference type="AlphaFoldDB" id="A0A5K7S5F6"/>
<dbReference type="Pfam" id="PF01965">
    <property type="entry name" value="DJ-1_PfpI"/>
    <property type="match status" value="1"/>
</dbReference>
<sequence>MKRKIAVHLADGFEEIEAVSIIDVLRRADLDVLVVSVTGKIEVLGAHQIVVIADTLFEKVNYDKIYMIVLPGGMPGAANLDAHTGLKHQIMNFVAEKKQLAAICAAPLVFGNLGILEGEKAVCYPGFEGYLKDAEVLKIPVVESGNIITGRGPGVAILFALKIVEKTVSAEKAELLARQMLV</sequence>
<dbReference type="KEGG" id="anf:AQPE_0935"/>
<dbReference type="CDD" id="cd03135">
    <property type="entry name" value="GATase1_DJ-1"/>
    <property type="match status" value="1"/>
</dbReference>
<dbReference type="NCBIfam" id="TIGR01383">
    <property type="entry name" value="not_thiJ"/>
    <property type="match status" value="1"/>
</dbReference>
<dbReference type="SUPFAM" id="SSF52317">
    <property type="entry name" value="Class I glutamine amidotransferase-like"/>
    <property type="match status" value="1"/>
</dbReference>
<gene>
    <name evidence="2" type="ORF">AQPE_0935</name>
</gene>
<dbReference type="Gene3D" id="3.40.50.880">
    <property type="match status" value="1"/>
</dbReference>
<dbReference type="InterPro" id="IPR029062">
    <property type="entry name" value="Class_I_gatase-like"/>
</dbReference>
<feature type="domain" description="DJ-1/PfpI" evidence="1">
    <location>
        <begin position="3"/>
        <end position="165"/>
    </location>
</feature>
<dbReference type="InterPro" id="IPR002818">
    <property type="entry name" value="DJ-1/PfpI"/>
</dbReference>